<feature type="transmembrane region" description="Helical" evidence="14">
    <location>
        <begin position="328"/>
        <end position="348"/>
    </location>
</feature>
<feature type="domain" description="Peptidase M48" evidence="15">
    <location>
        <begin position="206"/>
        <end position="411"/>
    </location>
</feature>
<comment type="subcellular location">
    <subcellularLocation>
        <location evidence="1">Endoplasmic reticulum membrane</location>
        <topology evidence="1">Multi-pass membrane protein</topology>
    </subcellularLocation>
</comment>
<feature type="binding site" evidence="12">
    <location>
        <position position="276"/>
    </location>
    <ligand>
        <name>Zn(2+)</name>
        <dbReference type="ChEBI" id="CHEBI:29105"/>
        <note>catalytic</note>
    </ligand>
</feature>
<evidence type="ECO:0000256" key="13">
    <source>
        <dbReference type="RuleBase" id="RU003983"/>
    </source>
</evidence>
<comment type="caution">
    <text evidence="17">The sequence shown here is derived from an EMBL/GenBank/DDBJ whole genome shotgun (WGS) entry which is preliminary data.</text>
</comment>
<dbReference type="EMBL" id="QNRR01000016">
    <property type="protein sequence ID" value="RBP36632.1"/>
    <property type="molecule type" value="Genomic_DNA"/>
</dbReference>
<keyword evidence="4 12" id="KW-0479">Metal-binding</keyword>
<keyword evidence="6" id="KW-0256">Endoplasmic reticulum</keyword>
<feature type="active site" evidence="11">
    <location>
        <position position="277"/>
    </location>
</feature>
<keyword evidence="9 13" id="KW-0482">Metalloprotease</keyword>
<evidence type="ECO:0000256" key="8">
    <source>
        <dbReference type="ARBA" id="ARBA00022989"/>
    </source>
</evidence>
<feature type="binding site" evidence="12">
    <location>
        <position position="280"/>
    </location>
    <ligand>
        <name>Zn(2+)</name>
        <dbReference type="ChEBI" id="CHEBI:29105"/>
        <note>catalytic</note>
    </ligand>
</feature>
<feature type="transmembrane region" description="Helical" evidence="14">
    <location>
        <begin position="70"/>
        <end position="87"/>
    </location>
</feature>
<feature type="transmembrane region" description="Helical" evidence="14">
    <location>
        <begin position="6"/>
        <end position="30"/>
    </location>
</feature>
<evidence type="ECO:0000256" key="6">
    <source>
        <dbReference type="ARBA" id="ARBA00022824"/>
    </source>
</evidence>
<evidence type="ECO:0000256" key="11">
    <source>
        <dbReference type="PIRSR" id="PIRSR627057-1"/>
    </source>
</evidence>
<dbReference type="OrthoDB" id="9781930at2"/>
<dbReference type="PANTHER" id="PTHR10120">
    <property type="entry name" value="CAAX PRENYL PROTEASE 1"/>
    <property type="match status" value="1"/>
</dbReference>
<dbReference type="InterPro" id="IPR027057">
    <property type="entry name" value="CAXX_Prtase_1"/>
</dbReference>
<evidence type="ECO:0000256" key="14">
    <source>
        <dbReference type="SAM" id="Phobius"/>
    </source>
</evidence>
<accession>A0A366H3S0</accession>
<dbReference type="InterPro" id="IPR001915">
    <property type="entry name" value="Peptidase_M48"/>
</dbReference>
<dbReference type="CDD" id="cd07343">
    <property type="entry name" value="M48A_Zmpste24p_like"/>
    <property type="match status" value="1"/>
</dbReference>
<dbReference type="Proteomes" id="UP000253426">
    <property type="component" value="Unassembled WGS sequence"/>
</dbReference>
<feature type="transmembrane region" description="Helical" evidence="14">
    <location>
        <begin position="290"/>
        <end position="308"/>
    </location>
</feature>
<dbReference type="GO" id="GO:0071586">
    <property type="term" value="P:CAAX-box protein processing"/>
    <property type="evidence" value="ECO:0007669"/>
    <property type="project" value="InterPro"/>
</dbReference>
<proteinExistence type="inferred from homology"/>
<protein>
    <submittedName>
        <fullName evidence="17">STE24 endopeptidase</fullName>
    </submittedName>
</protein>
<keyword evidence="5 13" id="KW-0378">Hydrolase</keyword>
<evidence type="ECO:0000313" key="18">
    <source>
        <dbReference type="Proteomes" id="UP000253426"/>
    </source>
</evidence>
<dbReference type="Gene3D" id="3.30.2010.10">
    <property type="entry name" value="Metalloproteases ('zincins'), catalytic domain"/>
    <property type="match status" value="1"/>
</dbReference>
<dbReference type="AlphaFoldDB" id="A0A366H3S0"/>
<feature type="transmembrane region" description="Helical" evidence="14">
    <location>
        <begin position="99"/>
        <end position="118"/>
    </location>
</feature>
<keyword evidence="10 14" id="KW-0472">Membrane</keyword>
<feature type="domain" description="CAAX prenyl protease 1 N-terminal" evidence="16">
    <location>
        <begin position="35"/>
        <end position="203"/>
    </location>
</feature>
<evidence type="ECO:0000256" key="7">
    <source>
        <dbReference type="ARBA" id="ARBA00022833"/>
    </source>
</evidence>
<evidence type="ECO:0000313" key="17">
    <source>
        <dbReference type="EMBL" id="RBP36632.1"/>
    </source>
</evidence>
<evidence type="ECO:0000256" key="2">
    <source>
        <dbReference type="ARBA" id="ARBA00022670"/>
    </source>
</evidence>
<keyword evidence="18" id="KW-1185">Reference proteome</keyword>
<evidence type="ECO:0000256" key="3">
    <source>
        <dbReference type="ARBA" id="ARBA00022692"/>
    </source>
</evidence>
<keyword evidence="2 13" id="KW-0645">Protease</keyword>
<dbReference type="InterPro" id="IPR032456">
    <property type="entry name" value="Peptidase_M48_N"/>
</dbReference>
<dbReference type="Pfam" id="PF01435">
    <property type="entry name" value="Peptidase_M48"/>
    <property type="match status" value="1"/>
</dbReference>
<organism evidence="17 18">
    <name type="scientific">Roseimicrobium gellanilyticum</name>
    <dbReference type="NCBI Taxonomy" id="748857"/>
    <lineage>
        <taxon>Bacteria</taxon>
        <taxon>Pseudomonadati</taxon>
        <taxon>Verrucomicrobiota</taxon>
        <taxon>Verrucomicrobiia</taxon>
        <taxon>Verrucomicrobiales</taxon>
        <taxon>Verrucomicrobiaceae</taxon>
        <taxon>Roseimicrobium</taxon>
    </lineage>
</organism>
<dbReference type="FunFam" id="3.30.2010.10:FF:000002">
    <property type="entry name" value="CAAX prenyl protease"/>
    <property type="match status" value="1"/>
</dbReference>
<keyword evidence="3 14" id="KW-0812">Transmembrane</keyword>
<dbReference type="GO" id="GO:0046872">
    <property type="term" value="F:metal ion binding"/>
    <property type="evidence" value="ECO:0007669"/>
    <property type="project" value="UniProtKB-KW"/>
</dbReference>
<evidence type="ECO:0000259" key="15">
    <source>
        <dbReference type="Pfam" id="PF01435"/>
    </source>
</evidence>
<comment type="similarity">
    <text evidence="13">Belongs to the peptidase M48 family.</text>
</comment>
<gene>
    <name evidence="17" type="ORF">DES53_11671</name>
</gene>
<dbReference type="RefSeq" id="WP_113961863.1">
    <property type="nucleotide sequence ID" value="NZ_QNRR01000016.1"/>
</dbReference>
<evidence type="ECO:0000259" key="16">
    <source>
        <dbReference type="Pfam" id="PF16491"/>
    </source>
</evidence>
<sequence>MMFSNPWFWTALIATVGLWKLEMLATFLNMSALSPKVPKRLEGTVTEEEHERALEYARVSARFSVLSDSIQLGLFLGFWFAGGFGWVDHWVRGLGLGEIQSGLVLLSTLFVLQGLLILPFDWYDTFRIEAAFGFNKMTLGTFIMDRVKGLFLAALIGLPLLALLLHLFTSYPLAALYAWMVVTAFSLVLSFLSPRLILPMFFKFQPLEDAELKAAIMELSRKLEFPVAEVSVVDGSKRSTKANAFFTGFGKTKRIALFDTLLQNHSRDEILAVLAHEIGHCKRRHVPKQLALSVLSTGLMFALMHFAIHDPRLCAAFGITQPSVAWGFAFFGILFQPVSTLIGLLGSWMSRKFEFEADAFAREAMASPKPLVDALTRLTRDHLGNPTPHPFYVTLHYSHPPILQRLEALEAT</sequence>
<evidence type="ECO:0000256" key="4">
    <source>
        <dbReference type="ARBA" id="ARBA00022723"/>
    </source>
</evidence>
<reference evidence="17 18" key="1">
    <citation type="submission" date="2018-06" db="EMBL/GenBank/DDBJ databases">
        <title>Genomic Encyclopedia of Type Strains, Phase IV (KMG-IV): sequencing the most valuable type-strain genomes for metagenomic binning, comparative biology and taxonomic classification.</title>
        <authorList>
            <person name="Goeker M."/>
        </authorList>
    </citation>
    <scope>NUCLEOTIDE SEQUENCE [LARGE SCALE GENOMIC DNA]</scope>
    <source>
        <strain evidence="17 18">DSM 25532</strain>
    </source>
</reference>
<comment type="cofactor">
    <cofactor evidence="12 13">
        <name>Zn(2+)</name>
        <dbReference type="ChEBI" id="CHEBI:29105"/>
    </cofactor>
    <text evidence="12 13">Binds 1 zinc ion per subunit.</text>
</comment>
<feature type="binding site" evidence="12">
    <location>
        <position position="354"/>
    </location>
    <ligand>
        <name>Zn(2+)</name>
        <dbReference type="ChEBI" id="CHEBI:29105"/>
        <note>catalytic</note>
    </ligand>
</feature>
<keyword evidence="7 12" id="KW-0862">Zinc</keyword>
<feature type="transmembrane region" description="Helical" evidence="14">
    <location>
        <begin position="149"/>
        <end position="168"/>
    </location>
</feature>
<evidence type="ECO:0000256" key="12">
    <source>
        <dbReference type="PIRSR" id="PIRSR627057-2"/>
    </source>
</evidence>
<feature type="transmembrane region" description="Helical" evidence="14">
    <location>
        <begin position="174"/>
        <end position="193"/>
    </location>
</feature>
<evidence type="ECO:0000256" key="10">
    <source>
        <dbReference type="ARBA" id="ARBA00023136"/>
    </source>
</evidence>
<name>A0A366H3S0_9BACT</name>
<keyword evidence="8 14" id="KW-1133">Transmembrane helix</keyword>
<feature type="active site" description="Proton donor" evidence="11">
    <location>
        <position position="358"/>
    </location>
</feature>
<evidence type="ECO:0000256" key="9">
    <source>
        <dbReference type="ARBA" id="ARBA00023049"/>
    </source>
</evidence>
<dbReference type="Pfam" id="PF16491">
    <property type="entry name" value="Peptidase_M48_N"/>
    <property type="match status" value="1"/>
</dbReference>
<evidence type="ECO:0000256" key="1">
    <source>
        <dbReference type="ARBA" id="ARBA00004477"/>
    </source>
</evidence>
<dbReference type="GO" id="GO:0004222">
    <property type="term" value="F:metalloendopeptidase activity"/>
    <property type="evidence" value="ECO:0007669"/>
    <property type="project" value="InterPro"/>
</dbReference>
<evidence type="ECO:0000256" key="5">
    <source>
        <dbReference type="ARBA" id="ARBA00022801"/>
    </source>
</evidence>